<evidence type="ECO:0000256" key="4">
    <source>
        <dbReference type="ARBA" id="ARBA00023284"/>
    </source>
</evidence>
<evidence type="ECO:0000259" key="5">
    <source>
        <dbReference type="PROSITE" id="PS51352"/>
    </source>
</evidence>
<dbReference type="PANTHER" id="PTHR42852:SF6">
    <property type="entry name" value="THIOL:DISULFIDE INTERCHANGE PROTEIN DSBE"/>
    <property type="match status" value="1"/>
</dbReference>
<gene>
    <name evidence="6" type="ORF">UFOPK3789_00187</name>
</gene>
<dbReference type="GO" id="GO:0016491">
    <property type="term" value="F:oxidoreductase activity"/>
    <property type="evidence" value="ECO:0007669"/>
    <property type="project" value="InterPro"/>
</dbReference>
<name>A0A6J7JHE1_9ZZZZ</name>
<dbReference type="EMBL" id="CAFBNL010000006">
    <property type="protein sequence ID" value="CAB4942850.1"/>
    <property type="molecule type" value="Genomic_DNA"/>
</dbReference>
<dbReference type="GO" id="GO:0030313">
    <property type="term" value="C:cell envelope"/>
    <property type="evidence" value="ECO:0007669"/>
    <property type="project" value="UniProtKB-SubCell"/>
</dbReference>
<dbReference type="AlphaFoldDB" id="A0A6J7JHE1"/>
<dbReference type="GO" id="GO:0016209">
    <property type="term" value="F:antioxidant activity"/>
    <property type="evidence" value="ECO:0007669"/>
    <property type="project" value="InterPro"/>
</dbReference>
<dbReference type="InterPro" id="IPR036249">
    <property type="entry name" value="Thioredoxin-like_sf"/>
</dbReference>
<evidence type="ECO:0000256" key="3">
    <source>
        <dbReference type="ARBA" id="ARBA00023157"/>
    </source>
</evidence>
<dbReference type="PROSITE" id="PS51352">
    <property type="entry name" value="THIOREDOXIN_2"/>
    <property type="match status" value="1"/>
</dbReference>
<dbReference type="PANTHER" id="PTHR42852">
    <property type="entry name" value="THIOL:DISULFIDE INTERCHANGE PROTEIN DSBE"/>
    <property type="match status" value="1"/>
</dbReference>
<dbReference type="Gene3D" id="3.40.30.10">
    <property type="entry name" value="Glutaredoxin"/>
    <property type="match status" value="1"/>
</dbReference>
<reference evidence="6" key="1">
    <citation type="submission" date="2020-05" db="EMBL/GenBank/DDBJ databases">
        <authorList>
            <person name="Chiriac C."/>
            <person name="Salcher M."/>
            <person name="Ghai R."/>
            <person name="Kavagutti S V."/>
        </authorList>
    </citation>
    <scope>NUCLEOTIDE SEQUENCE</scope>
</reference>
<proteinExistence type="predicted"/>
<keyword evidence="2" id="KW-0201">Cytochrome c-type biogenesis</keyword>
<protein>
    <submittedName>
        <fullName evidence="6">Unannotated protein</fullName>
    </submittedName>
</protein>
<organism evidence="6">
    <name type="scientific">freshwater metagenome</name>
    <dbReference type="NCBI Taxonomy" id="449393"/>
    <lineage>
        <taxon>unclassified sequences</taxon>
        <taxon>metagenomes</taxon>
        <taxon>ecological metagenomes</taxon>
    </lineage>
</organism>
<evidence type="ECO:0000256" key="1">
    <source>
        <dbReference type="ARBA" id="ARBA00004196"/>
    </source>
</evidence>
<comment type="subcellular location">
    <subcellularLocation>
        <location evidence="1">Cell envelope</location>
    </subcellularLocation>
</comment>
<evidence type="ECO:0000313" key="6">
    <source>
        <dbReference type="EMBL" id="CAB4942850.1"/>
    </source>
</evidence>
<keyword evidence="3" id="KW-1015">Disulfide bond</keyword>
<feature type="domain" description="Thioredoxin" evidence="5">
    <location>
        <begin position="56"/>
        <end position="195"/>
    </location>
</feature>
<dbReference type="InterPro" id="IPR013766">
    <property type="entry name" value="Thioredoxin_domain"/>
</dbReference>
<dbReference type="InterPro" id="IPR050553">
    <property type="entry name" value="Thioredoxin_ResA/DsbE_sf"/>
</dbReference>
<sequence>MLLFATLGALVLWGVTSAVTAGSPDPNGLIAAPTTASRLPPSSTSVDLRPSVPGVAVVGSTAPPFFVPNLRSGDRVGVGISNAAPTLLNFWASWCIPCREEFPELKSIRKQYSLEELSMVGITFKDTRRDALQFADSEGANWQLGFDAKGTVAKDYGVRAAPQTFLIDKSGVIIRRWYGRPNTSELNLAVEGLVRGI</sequence>
<dbReference type="InterPro" id="IPR000866">
    <property type="entry name" value="AhpC/TSA"/>
</dbReference>
<dbReference type="SUPFAM" id="SSF52833">
    <property type="entry name" value="Thioredoxin-like"/>
    <property type="match status" value="1"/>
</dbReference>
<evidence type="ECO:0000256" key="2">
    <source>
        <dbReference type="ARBA" id="ARBA00022748"/>
    </source>
</evidence>
<accession>A0A6J7JHE1</accession>
<dbReference type="Pfam" id="PF00578">
    <property type="entry name" value="AhpC-TSA"/>
    <property type="match status" value="1"/>
</dbReference>
<dbReference type="GO" id="GO:0017004">
    <property type="term" value="P:cytochrome complex assembly"/>
    <property type="evidence" value="ECO:0007669"/>
    <property type="project" value="UniProtKB-KW"/>
</dbReference>
<keyword evidence="4" id="KW-0676">Redox-active center</keyword>